<keyword evidence="11 16" id="KW-0067">ATP-binding</keyword>
<organism evidence="17">
    <name type="scientific">uncultured Spirochaetales bacterium HF0500_06B09</name>
    <dbReference type="NCBI Taxonomy" id="710994"/>
    <lineage>
        <taxon>Bacteria</taxon>
        <taxon>Pseudomonadati</taxon>
        <taxon>Spirochaetota</taxon>
        <taxon>Spirochaetia</taxon>
        <taxon>Spirochaetales</taxon>
        <taxon>environmental samples</taxon>
    </lineage>
</organism>
<dbReference type="UniPathway" id="UPA00241">
    <property type="reaction ID" value="UER00352"/>
</dbReference>
<evidence type="ECO:0000256" key="12">
    <source>
        <dbReference type="ARBA" id="ARBA00022958"/>
    </source>
</evidence>
<keyword evidence="9 16" id="KW-0547">Nucleotide-binding</keyword>
<comment type="cofactor">
    <cofactor evidence="2">
        <name>K(+)</name>
        <dbReference type="ChEBI" id="CHEBI:29103"/>
    </cofactor>
</comment>
<gene>
    <name evidence="16" type="primary">coaX</name>
</gene>
<sequence>MLLCIDIGNTNIVLGTFASDAPSHSAPNATWRLSTRANVQSDEYAVLLRALLDLEGLTENDIDSVAIASSVPPVQGVFATLCRHRLRVEPLIVDVGVKTGVRVRYDSLRDVGADRIVDAAAVYSEYGGPSCVVDFGTGTTFDAIDANGQYLGGAIAPGIEIAADALAERAAKLGQIELVAPPKAIGTNTAHAIQSGLIYGYVGLVEGMVERFRAELGHNLHVVATGGLAKTIAPLTQVIATVDPWITLKGLRLVWQANDGMKTT</sequence>
<evidence type="ECO:0000256" key="9">
    <source>
        <dbReference type="ARBA" id="ARBA00022741"/>
    </source>
</evidence>
<keyword evidence="10 16" id="KW-0418">Kinase</keyword>
<evidence type="ECO:0000256" key="2">
    <source>
        <dbReference type="ARBA" id="ARBA00001958"/>
    </source>
</evidence>
<dbReference type="AlphaFoldDB" id="E0XY80"/>
<feature type="binding site" evidence="16">
    <location>
        <position position="137"/>
    </location>
    <ligand>
        <name>ATP</name>
        <dbReference type="ChEBI" id="CHEBI:30616"/>
    </ligand>
</feature>
<evidence type="ECO:0000256" key="6">
    <source>
        <dbReference type="ARBA" id="ARBA00012102"/>
    </source>
</evidence>
<keyword evidence="8 16" id="KW-0808">Transferase</keyword>
<evidence type="ECO:0000256" key="15">
    <source>
        <dbReference type="ARBA" id="ARBA00040883"/>
    </source>
</evidence>
<comment type="cofactor">
    <cofactor evidence="16">
        <name>NH4(+)</name>
        <dbReference type="ChEBI" id="CHEBI:28938"/>
    </cofactor>
    <cofactor evidence="16">
        <name>K(+)</name>
        <dbReference type="ChEBI" id="CHEBI:29103"/>
    </cofactor>
    <text evidence="16">A monovalent cation. Ammonium or potassium.</text>
</comment>
<dbReference type="NCBIfam" id="TIGR00671">
    <property type="entry name" value="baf"/>
    <property type="match status" value="1"/>
</dbReference>
<comment type="similarity">
    <text evidence="14 16">Belongs to the type III pantothenate kinase family.</text>
</comment>
<dbReference type="SUPFAM" id="SSF53067">
    <property type="entry name" value="Actin-like ATPase domain"/>
    <property type="match status" value="2"/>
</dbReference>
<dbReference type="Pfam" id="PF03309">
    <property type="entry name" value="Pan_kinase"/>
    <property type="match status" value="1"/>
</dbReference>
<evidence type="ECO:0000256" key="16">
    <source>
        <dbReference type="HAMAP-Rule" id="MF_01274"/>
    </source>
</evidence>
<dbReference type="EMBL" id="GU474919">
    <property type="protein sequence ID" value="ADI19386.1"/>
    <property type="molecule type" value="Genomic_DNA"/>
</dbReference>
<dbReference type="PANTHER" id="PTHR34265:SF1">
    <property type="entry name" value="TYPE III PANTOTHENATE KINASE"/>
    <property type="match status" value="1"/>
</dbReference>
<evidence type="ECO:0000256" key="3">
    <source>
        <dbReference type="ARBA" id="ARBA00004496"/>
    </source>
</evidence>
<keyword evidence="16" id="KW-0479">Metal-binding</keyword>
<keyword evidence="7 16" id="KW-0963">Cytoplasm</keyword>
<evidence type="ECO:0000256" key="13">
    <source>
        <dbReference type="ARBA" id="ARBA00022993"/>
    </source>
</evidence>
<evidence type="ECO:0000256" key="14">
    <source>
        <dbReference type="ARBA" id="ARBA00038036"/>
    </source>
</evidence>
<reference evidence="17" key="1">
    <citation type="journal article" date="2011" name="Environ. Microbiol.">
        <title>Time-series analyses of Monterey Bay coastal microbial picoplankton using a 'genome proxy' microarray.</title>
        <authorList>
            <person name="Rich V.I."/>
            <person name="Pham V.D."/>
            <person name="Eppley J."/>
            <person name="Shi Y."/>
            <person name="DeLong E.F."/>
        </authorList>
    </citation>
    <scope>NUCLEOTIDE SEQUENCE</scope>
</reference>
<comment type="subunit">
    <text evidence="5 16">Homodimer.</text>
</comment>
<comment type="function">
    <text evidence="16">Catalyzes the phosphorylation of pantothenate (Pan), the first step in CoA biosynthesis.</text>
</comment>
<comment type="pathway">
    <text evidence="4 16">Cofactor biosynthesis; coenzyme A biosynthesis; CoA from (R)-pantothenate: step 1/5.</text>
</comment>
<keyword evidence="13 16" id="KW-0173">Coenzyme A biosynthesis</keyword>
<evidence type="ECO:0000256" key="11">
    <source>
        <dbReference type="ARBA" id="ARBA00022840"/>
    </source>
</evidence>
<dbReference type="PANTHER" id="PTHR34265">
    <property type="entry name" value="TYPE III PANTOTHENATE KINASE"/>
    <property type="match status" value="1"/>
</dbReference>
<protein>
    <recommendedName>
        <fullName evidence="15 16">Type III pantothenate kinase</fullName>
        <ecNumber evidence="6 16">2.7.1.33</ecNumber>
    </recommendedName>
    <alternativeName>
        <fullName evidence="16">PanK-III</fullName>
    </alternativeName>
    <alternativeName>
        <fullName evidence="16">Pantothenic acid kinase</fullName>
    </alternativeName>
</protein>
<name>E0XY80_9SPIR</name>
<evidence type="ECO:0000313" key="17">
    <source>
        <dbReference type="EMBL" id="ADI19386.1"/>
    </source>
</evidence>
<feature type="binding site" evidence="16">
    <location>
        <position position="134"/>
    </location>
    <ligand>
        <name>K(+)</name>
        <dbReference type="ChEBI" id="CHEBI:29103"/>
    </ligand>
</feature>
<dbReference type="GO" id="GO:0046872">
    <property type="term" value="F:metal ion binding"/>
    <property type="evidence" value="ECO:0007669"/>
    <property type="project" value="UniProtKB-KW"/>
</dbReference>
<evidence type="ECO:0000256" key="10">
    <source>
        <dbReference type="ARBA" id="ARBA00022777"/>
    </source>
</evidence>
<dbReference type="GO" id="GO:0004594">
    <property type="term" value="F:pantothenate kinase activity"/>
    <property type="evidence" value="ECO:0007669"/>
    <property type="project" value="UniProtKB-UniRule"/>
</dbReference>
<dbReference type="Gene3D" id="3.30.420.40">
    <property type="match status" value="2"/>
</dbReference>
<evidence type="ECO:0000256" key="5">
    <source>
        <dbReference type="ARBA" id="ARBA00011738"/>
    </source>
</evidence>
<dbReference type="InterPro" id="IPR004619">
    <property type="entry name" value="Type_III_PanK"/>
</dbReference>
<evidence type="ECO:0000256" key="8">
    <source>
        <dbReference type="ARBA" id="ARBA00022679"/>
    </source>
</evidence>
<dbReference type="GO" id="GO:0005737">
    <property type="term" value="C:cytoplasm"/>
    <property type="evidence" value="ECO:0007669"/>
    <property type="project" value="UniProtKB-SubCell"/>
</dbReference>
<accession>E0XY80</accession>
<proteinExistence type="inferred from homology"/>
<comment type="subcellular location">
    <subcellularLocation>
        <location evidence="3 16">Cytoplasm</location>
    </subcellularLocation>
</comment>
<dbReference type="GO" id="GO:0005524">
    <property type="term" value="F:ATP binding"/>
    <property type="evidence" value="ECO:0007669"/>
    <property type="project" value="UniProtKB-UniRule"/>
</dbReference>
<feature type="binding site" evidence="16">
    <location>
        <position position="105"/>
    </location>
    <ligand>
        <name>substrate</name>
    </ligand>
</feature>
<feature type="binding site" evidence="16">
    <location>
        <begin position="6"/>
        <end position="13"/>
    </location>
    <ligand>
        <name>ATP</name>
        <dbReference type="ChEBI" id="CHEBI:30616"/>
    </ligand>
</feature>
<feature type="binding site" evidence="16">
    <location>
        <begin position="112"/>
        <end position="115"/>
    </location>
    <ligand>
        <name>substrate</name>
    </ligand>
</feature>
<comment type="catalytic activity">
    <reaction evidence="1 16">
        <text>(R)-pantothenate + ATP = (R)-4'-phosphopantothenate + ADP + H(+)</text>
        <dbReference type="Rhea" id="RHEA:16373"/>
        <dbReference type="ChEBI" id="CHEBI:10986"/>
        <dbReference type="ChEBI" id="CHEBI:15378"/>
        <dbReference type="ChEBI" id="CHEBI:29032"/>
        <dbReference type="ChEBI" id="CHEBI:30616"/>
        <dbReference type="ChEBI" id="CHEBI:456216"/>
        <dbReference type="EC" id="2.7.1.33"/>
    </reaction>
</comment>
<dbReference type="InterPro" id="IPR043129">
    <property type="entry name" value="ATPase_NBD"/>
</dbReference>
<feature type="active site" description="Proton acceptor" evidence="16">
    <location>
        <position position="114"/>
    </location>
</feature>
<evidence type="ECO:0000256" key="1">
    <source>
        <dbReference type="ARBA" id="ARBA00001206"/>
    </source>
</evidence>
<evidence type="ECO:0000256" key="7">
    <source>
        <dbReference type="ARBA" id="ARBA00022490"/>
    </source>
</evidence>
<keyword evidence="12 16" id="KW-0630">Potassium</keyword>
<dbReference type="CDD" id="cd24015">
    <property type="entry name" value="ASKHA_NBD_PanK-III"/>
    <property type="match status" value="1"/>
</dbReference>
<dbReference type="HAMAP" id="MF_01274">
    <property type="entry name" value="Pantothen_kinase_3"/>
    <property type="match status" value="1"/>
</dbReference>
<feature type="binding site" evidence="16">
    <location>
        <position position="189"/>
    </location>
    <ligand>
        <name>substrate</name>
    </ligand>
</feature>
<evidence type="ECO:0000256" key="4">
    <source>
        <dbReference type="ARBA" id="ARBA00005225"/>
    </source>
</evidence>
<dbReference type="GO" id="GO:0015937">
    <property type="term" value="P:coenzyme A biosynthetic process"/>
    <property type="evidence" value="ECO:0007669"/>
    <property type="project" value="UniProtKB-UniRule"/>
</dbReference>
<dbReference type="EC" id="2.7.1.33" evidence="6 16"/>
<dbReference type="NCBIfam" id="NF009855">
    <property type="entry name" value="PRK13321.1"/>
    <property type="match status" value="1"/>
</dbReference>